<dbReference type="PROSITE" id="PS00994">
    <property type="entry name" value="FHIPEP"/>
    <property type="match status" value="1"/>
</dbReference>
<dbReference type="Proteomes" id="UP000002030">
    <property type="component" value="Chromosome"/>
</dbReference>
<dbReference type="Pfam" id="PF00771">
    <property type="entry name" value="FHIPEP"/>
    <property type="match status" value="1"/>
</dbReference>
<dbReference type="STRING" id="525903.Taci_1315"/>
<keyword evidence="7" id="KW-0813">Transport</keyword>
<dbReference type="KEGG" id="tai:Taci_1315"/>
<dbReference type="InterPro" id="IPR042193">
    <property type="entry name" value="FHIPEP_3"/>
</dbReference>
<dbReference type="OrthoDB" id="9759185at2"/>
<dbReference type="InterPro" id="IPR042196">
    <property type="entry name" value="FHIPEP_4"/>
</dbReference>
<comment type="function">
    <text evidence="7">Required for formation of the rod structure of the flagellar apparatus. Together with FliI and FliH, may constitute the export apparatus of flagellin.</text>
</comment>
<comment type="subcellular location">
    <subcellularLocation>
        <location evidence="1 7">Cell membrane</location>
        <topology evidence="1 7">Multi-pass membrane protein</topology>
    </subcellularLocation>
</comment>
<keyword evidence="4 7" id="KW-0812">Transmembrane</keyword>
<dbReference type="Gene3D" id="3.40.50.12790">
    <property type="entry name" value="FHIPEP family, domain 4"/>
    <property type="match status" value="1"/>
</dbReference>
<dbReference type="NCBIfam" id="TIGR01398">
    <property type="entry name" value="FlhA"/>
    <property type="match status" value="1"/>
</dbReference>
<dbReference type="EMBL" id="CP001818">
    <property type="protein sequence ID" value="ACZ19546.1"/>
    <property type="molecule type" value="Genomic_DNA"/>
</dbReference>
<evidence type="ECO:0000256" key="3">
    <source>
        <dbReference type="ARBA" id="ARBA00022475"/>
    </source>
</evidence>
<feature type="transmembrane region" description="Helical" evidence="7">
    <location>
        <begin position="12"/>
        <end position="32"/>
    </location>
</feature>
<evidence type="ECO:0000256" key="1">
    <source>
        <dbReference type="ARBA" id="ARBA00004651"/>
    </source>
</evidence>
<dbReference type="InterPro" id="IPR042194">
    <property type="entry name" value="FHIPEP_1"/>
</dbReference>
<keyword evidence="9" id="KW-0969">Cilium</keyword>
<gene>
    <name evidence="7" type="primary">flhA</name>
    <name evidence="9" type="ordered locus">Taci_1315</name>
</gene>
<feature type="transmembrane region" description="Helical" evidence="7">
    <location>
        <begin position="38"/>
        <end position="59"/>
    </location>
</feature>
<dbReference type="PATRIC" id="fig|525903.6.peg.1316"/>
<dbReference type="RefSeq" id="WP_012870057.1">
    <property type="nucleotide sequence ID" value="NC_013522.1"/>
</dbReference>
<dbReference type="InterPro" id="IPR025505">
    <property type="entry name" value="FHIPEP_CS"/>
</dbReference>
<dbReference type="HOGENOM" id="CLU_015346_3_0_0"/>
<sequence>MGGSASVSNKVLRYADVGMAVLLVLIVGMMIIPLPTWLLDVLLALNITFGVVILLSTFYVKQALEIAAFPTILLMATLFRLALNVSTTRLVLLNGYAGEIINAFGNFVVGGNYVVGGVVFLILVIIQFLVITKGAERVAEVAARFTLDAMPGKQMAIDADLNAGMIDEQEARKRRANVQREADFYGAMDGASKFVKGDAIAGLIITAINILGGLAIGVLQRGMELRQALSTYSLLTVGDGLVAQIPALLLSTATGIIVTRAAGESDLGRDMVASMTRNHRPLYIGSGLLFALAVVPGLPTIPFALLGSAMAAMAYGIQREAAEAEVPAGRGEGSPQPKGAPGAPSAPPSAPSGPENVLPLLTVDPMEVEIGYALIPLVDPSQGGDILERIGTIRRQMAMDLGLVVPPIRIRDNIQLKPTEYVIRVKGAEVGRGELLPDHYLAMSTGGEDLLVGIPTKEPAFGLPALWISPEIRDQAEGLGYTVVDCPSVLATHLSEVIKRYGADLMTRQEVQKLVDLVAETNPAITKDLLDVLSLADVQKVLQGLIREQVSIRDLVTVFETLADHGRYTKSPDYLMERVREALSRVITLKLQDQDGVLGVYTLSPRWEQRIKECIKGDLMQGWQLNMPPKEMQELMEAVGAAAEAMVMGGLTPVLLTHPDVRLVVRRIVEGSLPQLFVVSYNEIAPSTQLRSLGVVE</sequence>
<reference evidence="9 10" key="1">
    <citation type="journal article" date="2009" name="Stand. Genomic Sci.">
        <title>Complete genome sequence of Thermanaerovibrio acidaminovorans type strain (Su883).</title>
        <authorList>
            <person name="Chovatia M."/>
            <person name="Sikorski J."/>
            <person name="Schroder M."/>
            <person name="Lapidus A."/>
            <person name="Nolan M."/>
            <person name="Tice H."/>
            <person name="Glavina Del Rio T."/>
            <person name="Copeland A."/>
            <person name="Cheng J.F."/>
            <person name="Lucas S."/>
            <person name="Chen F."/>
            <person name="Bruce D."/>
            <person name="Goodwin L."/>
            <person name="Pitluck S."/>
            <person name="Ivanova N."/>
            <person name="Mavromatis K."/>
            <person name="Ovchinnikova G."/>
            <person name="Pati A."/>
            <person name="Chen A."/>
            <person name="Palaniappan K."/>
            <person name="Land M."/>
            <person name="Hauser L."/>
            <person name="Chang Y.J."/>
            <person name="Jeffries C.D."/>
            <person name="Chain P."/>
            <person name="Saunders E."/>
            <person name="Detter J.C."/>
            <person name="Brettin T."/>
            <person name="Rohde M."/>
            <person name="Goker M."/>
            <person name="Spring S."/>
            <person name="Bristow J."/>
            <person name="Markowitz V."/>
            <person name="Hugenholtz P."/>
            <person name="Kyrpides N.C."/>
            <person name="Klenk H.P."/>
            <person name="Eisen J.A."/>
        </authorList>
    </citation>
    <scope>NUCLEOTIDE SEQUENCE [LARGE SCALE GENOMIC DNA]</scope>
    <source>
        <strain evidence="10">ATCC 49978 / DSM 6589 / Su883</strain>
    </source>
</reference>
<feature type="transmembrane region" description="Helical" evidence="7">
    <location>
        <begin position="282"/>
        <end position="305"/>
    </location>
</feature>
<dbReference type="GO" id="GO:0009306">
    <property type="term" value="P:protein secretion"/>
    <property type="evidence" value="ECO:0007669"/>
    <property type="project" value="InterPro"/>
</dbReference>
<dbReference type="PANTHER" id="PTHR30161">
    <property type="entry name" value="FLAGELLAR EXPORT PROTEIN, MEMBRANE FLHA SUBUNIT-RELATED"/>
    <property type="match status" value="1"/>
</dbReference>
<evidence type="ECO:0000256" key="6">
    <source>
        <dbReference type="ARBA" id="ARBA00023136"/>
    </source>
</evidence>
<keyword evidence="7" id="KW-1005">Bacterial flagellum biogenesis</keyword>
<evidence type="ECO:0000256" key="8">
    <source>
        <dbReference type="SAM" id="MobiDB-lite"/>
    </source>
</evidence>
<evidence type="ECO:0000256" key="7">
    <source>
        <dbReference type="RuleBase" id="RU364093"/>
    </source>
</evidence>
<evidence type="ECO:0000256" key="4">
    <source>
        <dbReference type="ARBA" id="ARBA00022692"/>
    </source>
</evidence>
<dbReference type="InterPro" id="IPR001712">
    <property type="entry name" value="T3SS_FHIPEP"/>
</dbReference>
<keyword evidence="9" id="KW-0966">Cell projection</keyword>
<feature type="region of interest" description="Disordered" evidence="8">
    <location>
        <begin position="325"/>
        <end position="358"/>
    </location>
</feature>
<dbReference type="PANTHER" id="PTHR30161:SF1">
    <property type="entry name" value="FLAGELLAR BIOSYNTHESIS PROTEIN FLHA-RELATED"/>
    <property type="match status" value="1"/>
</dbReference>
<dbReference type="InterPro" id="IPR006301">
    <property type="entry name" value="FlhA"/>
</dbReference>
<evidence type="ECO:0000256" key="2">
    <source>
        <dbReference type="ARBA" id="ARBA00008835"/>
    </source>
</evidence>
<name>D1B6A5_THEAS</name>
<keyword evidence="3 7" id="KW-1003">Cell membrane</keyword>
<dbReference type="PRINTS" id="PR00949">
    <property type="entry name" value="TYPE3IMAPROT"/>
</dbReference>
<dbReference type="PIRSF" id="PIRSF005419">
    <property type="entry name" value="FlhA"/>
    <property type="match status" value="1"/>
</dbReference>
<dbReference type="EnsemblBacteria" id="ACZ19546">
    <property type="protein sequence ID" value="ACZ19546"/>
    <property type="gene ID" value="Taci_1315"/>
</dbReference>
<evidence type="ECO:0000313" key="9">
    <source>
        <dbReference type="EMBL" id="ACZ19546.1"/>
    </source>
</evidence>
<organism evidence="9 10">
    <name type="scientific">Thermanaerovibrio acidaminovorans (strain ATCC 49978 / DSM 6589 / Su883)</name>
    <name type="common">Selenomonas acidaminovorans</name>
    <dbReference type="NCBI Taxonomy" id="525903"/>
    <lineage>
        <taxon>Bacteria</taxon>
        <taxon>Thermotogati</taxon>
        <taxon>Synergistota</taxon>
        <taxon>Synergistia</taxon>
        <taxon>Synergistales</taxon>
        <taxon>Synergistaceae</taxon>
        <taxon>Thermanaerovibrio</taxon>
    </lineage>
</organism>
<feature type="transmembrane region" description="Helical" evidence="7">
    <location>
        <begin position="200"/>
        <end position="221"/>
    </location>
</feature>
<keyword evidence="5 7" id="KW-1133">Transmembrane helix</keyword>
<feature type="transmembrane region" description="Helical" evidence="7">
    <location>
        <begin position="66"/>
        <end position="83"/>
    </location>
</feature>
<feature type="transmembrane region" description="Helical" evidence="7">
    <location>
        <begin position="103"/>
        <end position="130"/>
    </location>
</feature>
<feature type="transmembrane region" description="Helical" evidence="7">
    <location>
        <begin position="241"/>
        <end position="262"/>
    </location>
</feature>
<keyword evidence="7" id="KW-1006">Bacterial flagellum protein export</keyword>
<dbReference type="AlphaFoldDB" id="D1B6A5"/>
<keyword evidence="9" id="KW-0282">Flagellum</keyword>
<dbReference type="eggNOG" id="COG1298">
    <property type="taxonomic scope" value="Bacteria"/>
</dbReference>
<keyword evidence="6 7" id="KW-0472">Membrane</keyword>
<comment type="similarity">
    <text evidence="2 7">Belongs to the FHIPEP (flagella/HR/invasion proteins export pore) family.</text>
</comment>
<evidence type="ECO:0000313" key="10">
    <source>
        <dbReference type="Proteomes" id="UP000002030"/>
    </source>
</evidence>
<protein>
    <recommendedName>
        <fullName evidence="7">Flagellar biosynthesis protein FlhA</fullName>
    </recommendedName>
</protein>
<dbReference type="GO" id="GO:0005886">
    <property type="term" value="C:plasma membrane"/>
    <property type="evidence" value="ECO:0007669"/>
    <property type="project" value="UniProtKB-SubCell"/>
</dbReference>
<dbReference type="GO" id="GO:0044780">
    <property type="term" value="P:bacterial-type flagellum assembly"/>
    <property type="evidence" value="ECO:0007669"/>
    <property type="project" value="InterPro"/>
</dbReference>
<keyword evidence="7" id="KW-0653">Protein transport</keyword>
<evidence type="ECO:0000256" key="5">
    <source>
        <dbReference type="ARBA" id="ARBA00022989"/>
    </source>
</evidence>
<feature type="compositionally biased region" description="Low complexity" evidence="8">
    <location>
        <begin position="333"/>
        <end position="343"/>
    </location>
</feature>
<proteinExistence type="inferred from homology"/>
<accession>D1B6A5</accession>
<keyword evidence="10" id="KW-1185">Reference proteome</keyword>
<dbReference type="Gene3D" id="1.10.8.540">
    <property type="entry name" value="FHIPEP family, domain 3"/>
    <property type="match status" value="1"/>
</dbReference>
<dbReference type="Gene3D" id="3.40.30.60">
    <property type="entry name" value="FHIPEP family, domain 1"/>
    <property type="match status" value="1"/>
</dbReference>